<dbReference type="GO" id="GO:0004408">
    <property type="term" value="F:holocytochrome-c synthase activity"/>
    <property type="evidence" value="ECO:0007669"/>
    <property type="project" value="UniProtKB-EC"/>
</dbReference>
<comment type="similarity">
    <text evidence="2 10">Belongs to the cytochrome c-type heme lyase family.</text>
</comment>
<organism evidence="12 13">
    <name type="scientific">Pestalotiopsis fici (strain W106-1 / CGMCC3.15140)</name>
    <dbReference type="NCBI Taxonomy" id="1229662"/>
    <lineage>
        <taxon>Eukaryota</taxon>
        <taxon>Fungi</taxon>
        <taxon>Dikarya</taxon>
        <taxon>Ascomycota</taxon>
        <taxon>Pezizomycotina</taxon>
        <taxon>Sordariomycetes</taxon>
        <taxon>Xylariomycetidae</taxon>
        <taxon>Amphisphaeriales</taxon>
        <taxon>Sporocadaceae</taxon>
        <taxon>Pestalotiopsis</taxon>
    </lineage>
</organism>
<evidence type="ECO:0000256" key="8">
    <source>
        <dbReference type="ARBA" id="ARBA00023136"/>
    </source>
</evidence>
<keyword evidence="3 10" id="KW-0349">Heme</keyword>
<reference evidence="13" key="1">
    <citation type="journal article" date="2015" name="BMC Genomics">
        <title>Genomic and transcriptomic analysis of the endophytic fungus Pestalotiopsis fici reveals its lifestyle and high potential for synthesis of natural products.</title>
        <authorList>
            <person name="Wang X."/>
            <person name="Zhang X."/>
            <person name="Liu L."/>
            <person name="Xiang M."/>
            <person name="Wang W."/>
            <person name="Sun X."/>
            <person name="Che Y."/>
            <person name="Guo L."/>
            <person name="Liu G."/>
            <person name="Guo L."/>
            <person name="Wang C."/>
            <person name="Yin W.B."/>
            <person name="Stadler M."/>
            <person name="Zhang X."/>
            <person name="Liu X."/>
        </authorList>
    </citation>
    <scope>NUCLEOTIDE SEQUENCE [LARGE SCALE GENOMIC DNA]</scope>
    <source>
        <strain evidence="13">W106-1 / CGMCC3.15140</strain>
    </source>
</reference>
<dbReference type="EC" id="4.4.1.17" evidence="10"/>
<evidence type="ECO:0000313" key="12">
    <source>
        <dbReference type="EMBL" id="ETS78809.1"/>
    </source>
</evidence>
<feature type="compositionally biased region" description="Low complexity" evidence="11">
    <location>
        <begin position="29"/>
        <end position="40"/>
    </location>
</feature>
<accession>W3WYF9</accession>
<dbReference type="OMA" id="SCPVDHK"/>
<dbReference type="HOGENOM" id="CLU_048602_1_2_1"/>
<evidence type="ECO:0000256" key="5">
    <source>
        <dbReference type="ARBA" id="ARBA00022792"/>
    </source>
</evidence>
<dbReference type="InParanoid" id="W3WYF9"/>
<dbReference type="GO" id="GO:0046872">
    <property type="term" value="F:metal ion binding"/>
    <property type="evidence" value="ECO:0007669"/>
    <property type="project" value="UniProtKB-KW"/>
</dbReference>
<dbReference type="STRING" id="1229662.W3WYF9"/>
<name>W3WYF9_PESFW</name>
<feature type="region of interest" description="Disordered" evidence="11">
    <location>
        <begin position="1"/>
        <end position="182"/>
    </location>
</feature>
<keyword evidence="7 10" id="KW-0496">Mitochondrion</keyword>
<sequence>MSDAKPHDPAAACPVDHKSREAWMQQARAASSSSSSTTSAPLPPDHPRIPTAAAGADAEESCPVDHKAREAWMQQARAASASSSPSPAAPPQQQQQQPQQTSWTSGILSYLPFGSSSSSTTAAVQHHLQQQVPEQSRLGTSRIVSSIPRSGLLPTGEGEAGQQGTQHMPANKEQETGADEASGNWIYPSEKMFFDAMKRKGHDPQAPDMRTIVPIHNAVNERAWAEIKQWEAPFYQKGSSCEGPRLSSFSGLSSKLSPKAKINTWLGYQAPFDRHDWVVDRCGQEIEYIIDFYTGRPRGDGKPSFYLDVRPKLNSWEGVKMRALRGLGIQ</sequence>
<evidence type="ECO:0000313" key="13">
    <source>
        <dbReference type="Proteomes" id="UP000030651"/>
    </source>
</evidence>
<dbReference type="PANTHER" id="PTHR12743">
    <property type="entry name" value="CYTOCHROME C1 HEME LYASE"/>
    <property type="match status" value="1"/>
</dbReference>
<dbReference type="Proteomes" id="UP000030651">
    <property type="component" value="Unassembled WGS sequence"/>
</dbReference>
<evidence type="ECO:0000256" key="4">
    <source>
        <dbReference type="ARBA" id="ARBA00022723"/>
    </source>
</evidence>
<comment type="subcellular location">
    <subcellularLocation>
        <location evidence="1 10">Mitochondrion inner membrane</location>
    </subcellularLocation>
</comment>
<keyword evidence="5 10" id="KW-0999">Mitochondrion inner membrane</keyword>
<keyword evidence="13" id="KW-1185">Reference proteome</keyword>
<proteinExistence type="inferred from homology"/>
<evidence type="ECO:0000256" key="7">
    <source>
        <dbReference type="ARBA" id="ARBA00023128"/>
    </source>
</evidence>
<feature type="compositionally biased region" description="Polar residues" evidence="11">
    <location>
        <begin position="127"/>
        <end position="148"/>
    </location>
</feature>
<feature type="compositionally biased region" description="Low complexity" evidence="11">
    <location>
        <begin position="155"/>
        <end position="166"/>
    </location>
</feature>
<dbReference type="KEGG" id="pfy:PFICI_08662"/>
<keyword evidence="6 10" id="KW-0408">Iron</keyword>
<comment type="catalytic activity">
    <reaction evidence="10">
        <text>holo-[cytochrome c] = apo-[cytochrome c] + heme b</text>
        <dbReference type="Rhea" id="RHEA:22648"/>
        <dbReference type="Rhea" id="RHEA-COMP:10725"/>
        <dbReference type="Rhea" id="RHEA-COMP:10726"/>
        <dbReference type="ChEBI" id="CHEBI:29950"/>
        <dbReference type="ChEBI" id="CHEBI:60344"/>
        <dbReference type="ChEBI" id="CHEBI:83739"/>
        <dbReference type="EC" id="4.4.1.17"/>
    </reaction>
</comment>
<dbReference type="PANTHER" id="PTHR12743:SF0">
    <property type="entry name" value="HOLOCYTOCHROME C-TYPE SYNTHASE"/>
    <property type="match status" value="1"/>
</dbReference>
<dbReference type="EMBL" id="KI912114">
    <property type="protein sequence ID" value="ETS78809.1"/>
    <property type="molecule type" value="Genomic_DNA"/>
</dbReference>
<dbReference type="RefSeq" id="XP_007835434.1">
    <property type="nucleotide sequence ID" value="XM_007837243.1"/>
</dbReference>
<keyword evidence="9 10" id="KW-0456">Lyase</keyword>
<dbReference type="AlphaFoldDB" id="W3WYF9"/>
<dbReference type="GO" id="GO:0005743">
    <property type="term" value="C:mitochondrial inner membrane"/>
    <property type="evidence" value="ECO:0007669"/>
    <property type="project" value="UniProtKB-SubCell"/>
</dbReference>
<keyword evidence="8 10" id="KW-0472">Membrane</keyword>
<evidence type="ECO:0000256" key="3">
    <source>
        <dbReference type="ARBA" id="ARBA00022617"/>
    </source>
</evidence>
<evidence type="ECO:0000256" key="9">
    <source>
        <dbReference type="ARBA" id="ARBA00023239"/>
    </source>
</evidence>
<dbReference type="PROSITE" id="PS00822">
    <property type="entry name" value="CYTO_HEME_LYASE_2"/>
    <property type="match status" value="1"/>
</dbReference>
<gene>
    <name evidence="12" type="ORF">PFICI_08662</name>
</gene>
<dbReference type="Pfam" id="PF01265">
    <property type="entry name" value="Cyto_heme_lyase"/>
    <property type="match status" value="1"/>
</dbReference>
<evidence type="ECO:0000256" key="1">
    <source>
        <dbReference type="ARBA" id="ARBA00004273"/>
    </source>
</evidence>
<evidence type="ECO:0000256" key="2">
    <source>
        <dbReference type="ARBA" id="ARBA00007255"/>
    </source>
</evidence>
<evidence type="ECO:0000256" key="6">
    <source>
        <dbReference type="ARBA" id="ARBA00023004"/>
    </source>
</evidence>
<evidence type="ECO:0000256" key="11">
    <source>
        <dbReference type="SAM" id="MobiDB-lite"/>
    </source>
</evidence>
<protein>
    <recommendedName>
        <fullName evidence="10">Holocytochrome c-type synthase</fullName>
        <ecNumber evidence="10">4.4.1.17</ecNumber>
    </recommendedName>
</protein>
<dbReference type="OrthoDB" id="4243at2759"/>
<dbReference type="InterPro" id="IPR000511">
    <property type="entry name" value="Holocyt_c/c1_synthase"/>
</dbReference>
<keyword evidence="4 10" id="KW-0479">Metal-binding</keyword>
<comment type="function">
    <text evidence="10">Lyase that catalyzes the covalent linking of the heme group to the cytochrome C apoprotein to produce the mature functional cytochrome.</text>
</comment>
<dbReference type="GeneID" id="19273675"/>
<dbReference type="eggNOG" id="KOG3996">
    <property type="taxonomic scope" value="Eukaryota"/>
</dbReference>
<feature type="compositionally biased region" description="Low complexity" evidence="11">
    <location>
        <begin position="74"/>
        <end position="100"/>
    </location>
</feature>
<evidence type="ECO:0000256" key="10">
    <source>
        <dbReference type="RuleBase" id="RU363130"/>
    </source>
</evidence>